<proteinExistence type="predicted"/>
<dbReference type="AlphaFoldDB" id="A0AAN7BH27"/>
<keyword evidence="4" id="KW-1185">Reference proteome</keyword>
<comment type="caution">
    <text evidence="3">The sequence shown here is derived from an EMBL/GenBank/DDBJ whole genome shotgun (WGS) entry which is preliminary data.</text>
</comment>
<evidence type="ECO:0000313" key="4">
    <source>
        <dbReference type="Proteomes" id="UP001301958"/>
    </source>
</evidence>
<evidence type="ECO:0000256" key="2">
    <source>
        <dbReference type="SAM" id="Phobius"/>
    </source>
</evidence>
<keyword evidence="2" id="KW-0812">Transmembrane</keyword>
<feature type="transmembrane region" description="Helical" evidence="2">
    <location>
        <begin position="127"/>
        <end position="151"/>
    </location>
</feature>
<reference evidence="3" key="1">
    <citation type="journal article" date="2023" name="Mol. Phylogenet. Evol.">
        <title>Genome-scale phylogeny and comparative genomics of the fungal order Sordariales.</title>
        <authorList>
            <person name="Hensen N."/>
            <person name="Bonometti L."/>
            <person name="Westerberg I."/>
            <person name="Brannstrom I.O."/>
            <person name="Guillou S."/>
            <person name="Cros-Aarteil S."/>
            <person name="Calhoun S."/>
            <person name="Haridas S."/>
            <person name="Kuo A."/>
            <person name="Mondo S."/>
            <person name="Pangilinan J."/>
            <person name="Riley R."/>
            <person name="LaButti K."/>
            <person name="Andreopoulos B."/>
            <person name="Lipzen A."/>
            <person name="Chen C."/>
            <person name="Yan M."/>
            <person name="Daum C."/>
            <person name="Ng V."/>
            <person name="Clum A."/>
            <person name="Steindorff A."/>
            <person name="Ohm R.A."/>
            <person name="Martin F."/>
            <person name="Silar P."/>
            <person name="Natvig D.O."/>
            <person name="Lalanne C."/>
            <person name="Gautier V."/>
            <person name="Ament-Velasquez S.L."/>
            <person name="Kruys A."/>
            <person name="Hutchinson M.I."/>
            <person name="Powell A.J."/>
            <person name="Barry K."/>
            <person name="Miller A.N."/>
            <person name="Grigoriev I.V."/>
            <person name="Debuchy R."/>
            <person name="Gladieux P."/>
            <person name="Hiltunen Thoren M."/>
            <person name="Johannesson H."/>
        </authorList>
    </citation>
    <scope>NUCLEOTIDE SEQUENCE</scope>
    <source>
        <strain evidence="3">CBS 990.96</strain>
    </source>
</reference>
<feature type="transmembrane region" description="Helical" evidence="2">
    <location>
        <begin position="100"/>
        <end position="121"/>
    </location>
</feature>
<sequence>MAKAYIVGDSSPFLKRVLIPFWVIRIIIMLIQIAVYALLLIGLGTYKDDVRRLYDEYHTRLNYNIIVAVTGVIMGITFICLIMDIVCIIKRARRTLSPRLFLIVNVIQSAFYIVSFILAMIGPRPNAVTIIVQVLILLSFLGLLIYASVVFHQFRKGSLRADYVPAHNPESHTLVANGNTGYPQSTAYGQQDYPQDYPKPAYYDGASQAYSGQAYAAPQQTGYEPNRAPNV</sequence>
<reference evidence="3" key="2">
    <citation type="submission" date="2023-05" db="EMBL/GenBank/DDBJ databases">
        <authorList>
            <consortium name="Lawrence Berkeley National Laboratory"/>
            <person name="Steindorff A."/>
            <person name="Hensen N."/>
            <person name="Bonometti L."/>
            <person name="Westerberg I."/>
            <person name="Brannstrom I.O."/>
            <person name="Guillou S."/>
            <person name="Cros-Aarteil S."/>
            <person name="Calhoun S."/>
            <person name="Haridas S."/>
            <person name="Kuo A."/>
            <person name="Mondo S."/>
            <person name="Pangilinan J."/>
            <person name="Riley R."/>
            <person name="Labutti K."/>
            <person name="Andreopoulos B."/>
            <person name="Lipzen A."/>
            <person name="Chen C."/>
            <person name="Yanf M."/>
            <person name="Daum C."/>
            <person name="Ng V."/>
            <person name="Clum A."/>
            <person name="Ohm R."/>
            <person name="Martin F."/>
            <person name="Silar P."/>
            <person name="Natvig D."/>
            <person name="Lalanne C."/>
            <person name="Gautier V."/>
            <person name="Ament-Velasquez S.L."/>
            <person name="Kruys A."/>
            <person name="Hutchinson M.I."/>
            <person name="Powell A.J."/>
            <person name="Barry K."/>
            <person name="Miller A.N."/>
            <person name="Grigoriev I.V."/>
            <person name="Debuchy R."/>
            <person name="Gladieux P."/>
            <person name="Thoren M.H."/>
            <person name="Johannesson H."/>
        </authorList>
    </citation>
    <scope>NUCLEOTIDE SEQUENCE</scope>
    <source>
        <strain evidence="3">CBS 990.96</strain>
    </source>
</reference>
<accession>A0AAN7BH27</accession>
<feature type="region of interest" description="Disordered" evidence="1">
    <location>
        <begin position="185"/>
        <end position="205"/>
    </location>
</feature>
<organism evidence="3 4">
    <name type="scientific">Podospora fimiseda</name>
    <dbReference type="NCBI Taxonomy" id="252190"/>
    <lineage>
        <taxon>Eukaryota</taxon>
        <taxon>Fungi</taxon>
        <taxon>Dikarya</taxon>
        <taxon>Ascomycota</taxon>
        <taxon>Pezizomycotina</taxon>
        <taxon>Sordariomycetes</taxon>
        <taxon>Sordariomycetidae</taxon>
        <taxon>Sordariales</taxon>
        <taxon>Podosporaceae</taxon>
        <taxon>Podospora</taxon>
    </lineage>
</organism>
<name>A0AAN7BH27_9PEZI</name>
<feature type="transmembrane region" description="Helical" evidence="2">
    <location>
        <begin position="21"/>
        <end position="43"/>
    </location>
</feature>
<dbReference type="Proteomes" id="UP001301958">
    <property type="component" value="Unassembled WGS sequence"/>
</dbReference>
<protein>
    <submittedName>
        <fullName evidence="3">Uncharacterized protein</fullName>
    </submittedName>
</protein>
<keyword evidence="2" id="KW-0472">Membrane</keyword>
<gene>
    <name evidence="3" type="ORF">QBC38DRAFT_425866</name>
</gene>
<dbReference type="EMBL" id="MU865435">
    <property type="protein sequence ID" value="KAK4223198.1"/>
    <property type="molecule type" value="Genomic_DNA"/>
</dbReference>
<evidence type="ECO:0000256" key="1">
    <source>
        <dbReference type="SAM" id="MobiDB-lite"/>
    </source>
</evidence>
<keyword evidence="2" id="KW-1133">Transmembrane helix</keyword>
<feature type="transmembrane region" description="Helical" evidence="2">
    <location>
        <begin position="63"/>
        <end position="88"/>
    </location>
</feature>
<evidence type="ECO:0000313" key="3">
    <source>
        <dbReference type="EMBL" id="KAK4223198.1"/>
    </source>
</evidence>